<keyword evidence="5" id="KW-0964">Secreted</keyword>
<evidence type="ECO:0000256" key="4">
    <source>
        <dbReference type="ARBA" id="ARBA00012437"/>
    </source>
</evidence>
<evidence type="ECO:0000313" key="14">
    <source>
        <dbReference type="EMBL" id="KAL1590050.1"/>
    </source>
</evidence>
<dbReference type="CDD" id="cd10320">
    <property type="entry name" value="RGL4_N"/>
    <property type="match status" value="1"/>
</dbReference>
<dbReference type="Proteomes" id="UP000803884">
    <property type="component" value="Unassembled WGS sequence"/>
</dbReference>
<dbReference type="EC" id="4.2.2.23" evidence="4"/>
<dbReference type="CDD" id="cd10316">
    <property type="entry name" value="RGL4_M"/>
    <property type="match status" value="1"/>
</dbReference>
<evidence type="ECO:0000256" key="8">
    <source>
        <dbReference type="ARBA" id="ARBA00023239"/>
    </source>
</evidence>
<dbReference type="InterPro" id="IPR013784">
    <property type="entry name" value="Carb-bd-like_fold"/>
</dbReference>
<dbReference type="InterPro" id="IPR051850">
    <property type="entry name" value="Polysacch_Lyase_4"/>
</dbReference>
<dbReference type="InterPro" id="IPR008979">
    <property type="entry name" value="Galactose-bd-like_sf"/>
</dbReference>
<dbReference type="PANTHER" id="PTHR32018">
    <property type="entry name" value="RHAMNOGALACTURONATE LYASE FAMILY PROTEIN"/>
    <property type="match status" value="1"/>
</dbReference>
<evidence type="ECO:0000256" key="6">
    <source>
        <dbReference type="ARBA" id="ARBA00022729"/>
    </source>
</evidence>
<comment type="catalytic activity">
    <reaction evidence="1">
        <text>Endotype eliminative cleavage of L-alpha-rhamnopyranosyl-(1-&gt;4)-alpha-D-galactopyranosyluronic acid bonds of rhamnogalacturonan I domains in ramified hairy regions of pectin leaving L-rhamnopyranose at the reducing end and 4-deoxy-4,5-unsaturated D-galactopyranosyluronic acid at the non-reducing end.</text>
        <dbReference type="EC" id="4.2.2.23"/>
    </reaction>
</comment>
<dbReference type="InterPro" id="IPR014718">
    <property type="entry name" value="GH-type_carb-bd"/>
</dbReference>
<dbReference type="GO" id="GO:0000272">
    <property type="term" value="P:polysaccharide catabolic process"/>
    <property type="evidence" value="ECO:0007669"/>
    <property type="project" value="UniProtKB-KW"/>
</dbReference>
<dbReference type="InterPro" id="IPR029413">
    <property type="entry name" value="RG-lyase_II"/>
</dbReference>
<gene>
    <name evidence="14" type="ORF">WHR41_01051</name>
</gene>
<accession>A0AB34L3V3</accession>
<evidence type="ECO:0000256" key="2">
    <source>
        <dbReference type="ARBA" id="ARBA00004613"/>
    </source>
</evidence>
<dbReference type="PANTHER" id="PTHR32018:SF9">
    <property type="entry name" value="RHAMNOGALACTURONATE LYASE B"/>
    <property type="match status" value="1"/>
</dbReference>
<reference evidence="14 15" key="1">
    <citation type="journal article" date="2020" name="Microbiol. Resour. Announc.">
        <title>Draft Genome Sequence of a Cladosporium Species Isolated from the Mesophotic Ascidian Didemnum maculosum.</title>
        <authorList>
            <person name="Gioti A."/>
            <person name="Siaperas R."/>
            <person name="Nikolaivits E."/>
            <person name="Le Goff G."/>
            <person name="Ouazzani J."/>
            <person name="Kotoulas G."/>
            <person name="Topakas E."/>
        </authorList>
    </citation>
    <scope>NUCLEOTIDE SEQUENCE [LARGE SCALE GENOMIC DNA]</scope>
    <source>
        <strain evidence="14 15">TM138-S3</strain>
    </source>
</reference>
<evidence type="ECO:0000256" key="10">
    <source>
        <dbReference type="ARBA" id="ARBA00023326"/>
    </source>
</evidence>
<feature type="signal peptide" evidence="11">
    <location>
        <begin position="1"/>
        <end position="16"/>
    </location>
</feature>
<keyword evidence="10" id="KW-0624">Polysaccharide degradation</keyword>
<evidence type="ECO:0000256" key="9">
    <source>
        <dbReference type="ARBA" id="ARBA00023277"/>
    </source>
</evidence>
<keyword evidence="7" id="KW-0325">Glycoprotein</keyword>
<keyword evidence="9" id="KW-0119">Carbohydrate metabolism</keyword>
<comment type="subcellular location">
    <subcellularLocation>
        <location evidence="2">Secreted</location>
    </subcellularLocation>
</comment>
<organism evidence="14 15">
    <name type="scientific">Cladosporium halotolerans</name>
    <dbReference type="NCBI Taxonomy" id="1052096"/>
    <lineage>
        <taxon>Eukaryota</taxon>
        <taxon>Fungi</taxon>
        <taxon>Dikarya</taxon>
        <taxon>Ascomycota</taxon>
        <taxon>Pezizomycotina</taxon>
        <taxon>Dothideomycetes</taxon>
        <taxon>Dothideomycetidae</taxon>
        <taxon>Cladosporiales</taxon>
        <taxon>Cladosporiaceae</taxon>
        <taxon>Cladosporium</taxon>
    </lineage>
</organism>
<feature type="domain" description="Rhamnogalacturonan lyase" evidence="13">
    <location>
        <begin position="357"/>
        <end position="434"/>
    </location>
</feature>
<dbReference type="GO" id="GO:0030246">
    <property type="term" value="F:carbohydrate binding"/>
    <property type="evidence" value="ECO:0007669"/>
    <property type="project" value="InterPro"/>
</dbReference>
<dbReference type="GO" id="GO:0102210">
    <property type="term" value="F:rhamnogalacturonan endolyase activity"/>
    <property type="evidence" value="ECO:0007669"/>
    <property type="project" value="UniProtKB-EC"/>
</dbReference>
<dbReference type="GO" id="GO:0005576">
    <property type="term" value="C:extracellular region"/>
    <property type="evidence" value="ECO:0007669"/>
    <property type="project" value="UniProtKB-SubCell"/>
</dbReference>
<keyword evidence="8" id="KW-0456">Lyase</keyword>
<keyword evidence="15" id="KW-1185">Reference proteome</keyword>
<feature type="domain" description="Rhamnogalacturonan lyase" evidence="12">
    <location>
        <begin position="448"/>
        <end position="664"/>
    </location>
</feature>
<dbReference type="AlphaFoldDB" id="A0AB34L3V3"/>
<dbReference type="SUPFAM" id="SSF74650">
    <property type="entry name" value="Galactose mutarotase-like"/>
    <property type="match status" value="1"/>
</dbReference>
<keyword evidence="6 11" id="KW-0732">Signal</keyword>
<dbReference type="SUPFAM" id="SSF49452">
    <property type="entry name" value="Starch-binding domain-like"/>
    <property type="match status" value="1"/>
</dbReference>
<dbReference type="Gene3D" id="2.70.98.10">
    <property type="match status" value="1"/>
</dbReference>
<protein>
    <recommendedName>
        <fullName evidence="4">rhamnogalacturonan endolyase</fullName>
        <ecNumber evidence="4">4.2.2.23</ecNumber>
    </recommendedName>
</protein>
<dbReference type="EMBL" id="JAAQHG020000003">
    <property type="protein sequence ID" value="KAL1590050.1"/>
    <property type="molecule type" value="Genomic_DNA"/>
</dbReference>
<evidence type="ECO:0000313" key="15">
    <source>
        <dbReference type="Proteomes" id="UP000803884"/>
    </source>
</evidence>
<dbReference type="Pfam" id="PF14686">
    <property type="entry name" value="fn3_3"/>
    <property type="match status" value="1"/>
</dbReference>
<sequence length="667" mass="74437">MLRAIVFLEWAAIAWAALNATEDSTRLTINNDRLFASVDKSIGAIDRLTLDGQDLLGARSGNTGIGPYLDCYCVPSGAYTPGRIDPVYTLLQGTDASKTAWAGVVMSETYPATGQVLEQYWFLRDGETGIHTFSRLAYHNSTTQFLRNLQEFRTLFRPNTKLWTNLSTNAIQYAPLPNPNPAAGGKGDFVTVQDATWYLPNRSDPYVIQESDYFTKYTFSDIWRDHRVHGLFADGSTSPDGSTYGAWVVMNTVDTYFGGPKNSDLVVDGILYNYIVSNHHGNGTPNITNGFDRTFGPAYHHFNKGPAGTTLEESREDALQYASPEWNAEFYDSIAVYVPNYVPTSGRGTWKGSIRLPRDAKKPIAILTQNKADFQDNVIDTKAYQYWADIDPSSGAVQIPRVKAGAYRLTVYAEDIFGHFTQDNIVVKAGKTASTKVQWKAESAGTELFRIGTPDRSSGEYRHGYERDPTHPLHPEEYRIYWAAYDYPTDFPNGVQFKVGESDVAKDLNYVHWSVFGGYANSVRPEPYYGNGDVNNWTIAFDTTKRDLQHKSKATFTIQLAGAKTAAGNTDNYNATEPYSNLPYTVVVNGHALEPWIILYYHSSSCAVRSSVSCYNIAHKFVFDTKLLKAGENSLVLSLPFNATNYESALLPRSVYVQYDALRLELS</sequence>
<comment type="caution">
    <text evidence="14">The sequence shown here is derived from an EMBL/GenBank/DDBJ whole genome shotgun (WGS) entry which is preliminary data.</text>
</comment>
<dbReference type="InterPro" id="IPR029411">
    <property type="entry name" value="RG-lyase_III"/>
</dbReference>
<dbReference type="Gene3D" id="2.60.40.1120">
    <property type="entry name" value="Carboxypeptidase-like, regulatory domain"/>
    <property type="match status" value="1"/>
</dbReference>
<evidence type="ECO:0000256" key="5">
    <source>
        <dbReference type="ARBA" id="ARBA00022525"/>
    </source>
</evidence>
<proteinExistence type="inferred from homology"/>
<evidence type="ECO:0000259" key="13">
    <source>
        <dbReference type="Pfam" id="PF14686"/>
    </source>
</evidence>
<evidence type="ECO:0000256" key="3">
    <source>
        <dbReference type="ARBA" id="ARBA00010418"/>
    </source>
</evidence>
<evidence type="ECO:0000256" key="11">
    <source>
        <dbReference type="SAM" id="SignalP"/>
    </source>
</evidence>
<evidence type="ECO:0000256" key="1">
    <source>
        <dbReference type="ARBA" id="ARBA00001324"/>
    </source>
</evidence>
<feature type="chain" id="PRO_5044266365" description="rhamnogalacturonan endolyase" evidence="11">
    <location>
        <begin position="17"/>
        <end position="667"/>
    </location>
</feature>
<evidence type="ECO:0000259" key="12">
    <source>
        <dbReference type="Pfam" id="PF14683"/>
    </source>
</evidence>
<name>A0AB34L3V3_9PEZI</name>
<dbReference type="GeneID" id="96002495"/>
<dbReference type="RefSeq" id="XP_069233155.1">
    <property type="nucleotide sequence ID" value="XM_069369657.1"/>
</dbReference>
<evidence type="ECO:0000256" key="7">
    <source>
        <dbReference type="ARBA" id="ARBA00023180"/>
    </source>
</evidence>
<dbReference type="SUPFAM" id="SSF49785">
    <property type="entry name" value="Galactose-binding domain-like"/>
    <property type="match status" value="1"/>
</dbReference>
<dbReference type="Pfam" id="PF14683">
    <property type="entry name" value="CBM-like"/>
    <property type="match status" value="1"/>
</dbReference>
<comment type="similarity">
    <text evidence="3">Belongs to the polysaccharide lyase 4 family.</text>
</comment>
<dbReference type="InterPro" id="IPR011013">
    <property type="entry name" value="Gal_mutarotase_sf_dom"/>
</dbReference>